<dbReference type="Proteomes" id="UP000032120">
    <property type="component" value="Unassembled WGS sequence"/>
</dbReference>
<dbReference type="InterPro" id="IPR009057">
    <property type="entry name" value="Homeodomain-like_sf"/>
</dbReference>
<keyword evidence="7" id="KW-1185">Reference proteome</keyword>
<organism evidence="6 7">
    <name type="scientific">Leucobacter komagatae</name>
    <dbReference type="NCBI Taxonomy" id="55969"/>
    <lineage>
        <taxon>Bacteria</taxon>
        <taxon>Bacillati</taxon>
        <taxon>Actinomycetota</taxon>
        <taxon>Actinomycetes</taxon>
        <taxon>Micrococcales</taxon>
        <taxon>Microbacteriaceae</taxon>
        <taxon>Leucobacter</taxon>
    </lineage>
</organism>
<dbReference type="InterPro" id="IPR018062">
    <property type="entry name" value="HTH_AraC-typ_CS"/>
</dbReference>
<dbReference type="RefSeq" id="WP_042542621.1">
    <property type="nucleotide sequence ID" value="NZ_JXSQ01000001.1"/>
</dbReference>
<dbReference type="SUPFAM" id="SSF51215">
    <property type="entry name" value="Regulatory protein AraC"/>
    <property type="match status" value="1"/>
</dbReference>
<dbReference type="GO" id="GO:0043565">
    <property type="term" value="F:sequence-specific DNA binding"/>
    <property type="evidence" value="ECO:0007669"/>
    <property type="project" value="InterPro"/>
</dbReference>
<keyword evidence="1" id="KW-0805">Transcription regulation</keyword>
<feature type="domain" description="HTH araC/xylS-type" evidence="5">
    <location>
        <begin position="164"/>
        <end position="262"/>
    </location>
</feature>
<dbReference type="PROSITE" id="PS01124">
    <property type="entry name" value="HTH_ARAC_FAMILY_2"/>
    <property type="match status" value="1"/>
</dbReference>
<evidence type="ECO:0000256" key="4">
    <source>
        <dbReference type="ARBA" id="ARBA00023163"/>
    </source>
</evidence>
<dbReference type="InterPro" id="IPR050204">
    <property type="entry name" value="AraC_XylS_family_regulators"/>
</dbReference>
<keyword evidence="3" id="KW-0010">Activator</keyword>
<dbReference type="Gene3D" id="1.10.10.60">
    <property type="entry name" value="Homeodomain-like"/>
    <property type="match status" value="2"/>
</dbReference>
<dbReference type="InterPro" id="IPR003313">
    <property type="entry name" value="AraC-bd"/>
</dbReference>
<keyword evidence="2" id="KW-0238">DNA-binding</keyword>
<dbReference type="Pfam" id="PF12833">
    <property type="entry name" value="HTH_18"/>
    <property type="match status" value="1"/>
</dbReference>
<proteinExistence type="predicted"/>
<sequence length="262" mass="29555">MTEFWRNAAMPQLEARRSCQENSCYRSHTHDTFSLGVIEAGTSRFRATPHGPVQLQPGDTIAIPAGHAHACNPDDGRWQYEMIHIDESWAATLTPERRGDELFNAITVWRQPELRATVTGWTELLFTGAPPERIEHGLRGVLAALRRAPIHQRFTRERDPELLDRLAPAIDRLQRDTANPLLDDLAWQIGMTKYQLVRAMGTATGLTPLAWRQNARIVRARHLLRAGTPIAETAHELGFTDQSHFHRVFRAHVAASPGAYRG</sequence>
<dbReference type="InterPro" id="IPR020449">
    <property type="entry name" value="Tscrpt_reg_AraC-type_HTH"/>
</dbReference>
<protein>
    <submittedName>
        <fullName evidence="6">AraC family transcriptional regulator</fullName>
    </submittedName>
</protein>
<dbReference type="PANTHER" id="PTHR46796:SF2">
    <property type="entry name" value="TRANSCRIPTIONAL REGULATORY PROTEIN"/>
    <property type="match status" value="1"/>
</dbReference>
<evidence type="ECO:0000256" key="2">
    <source>
        <dbReference type="ARBA" id="ARBA00023125"/>
    </source>
</evidence>
<gene>
    <name evidence="6" type="ORF">SD72_01465</name>
</gene>
<dbReference type="InterPro" id="IPR018060">
    <property type="entry name" value="HTH_AraC"/>
</dbReference>
<name>A0A0D0IWE2_9MICO</name>
<dbReference type="PANTHER" id="PTHR46796">
    <property type="entry name" value="HTH-TYPE TRANSCRIPTIONAL ACTIVATOR RHAS-RELATED"/>
    <property type="match status" value="1"/>
</dbReference>
<dbReference type="SMART" id="SM00342">
    <property type="entry name" value="HTH_ARAC"/>
    <property type="match status" value="1"/>
</dbReference>
<dbReference type="EMBL" id="JXSQ01000001">
    <property type="protein sequence ID" value="KIP53863.1"/>
    <property type="molecule type" value="Genomic_DNA"/>
</dbReference>
<dbReference type="GO" id="GO:0003700">
    <property type="term" value="F:DNA-binding transcription factor activity"/>
    <property type="evidence" value="ECO:0007669"/>
    <property type="project" value="InterPro"/>
</dbReference>
<evidence type="ECO:0000256" key="3">
    <source>
        <dbReference type="ARBA" id="ARBA00023159"/>
    </source>
</evidence>
<evidence type="ECO:0000259" key="5">
    <source>
        <dbReference type="PROSITE" id="PS01124"/>
    </source>
</evidence>
<dbReference type="Pfam" id="PF02311">
    <property type="entry name" value="AraC_binding"/>
    <property type="match status" value="1"/>
</dbReference>
<keyword evidence="4" id="KW-0804">Transcription</keyword>
<reference evidence="6 7" key="1">
    <citation type="submission" date="2015-01" db="EMBL/GenBank/DDBJ databases">
        <title>Draft genome sequence of Leucobacter komagatae strain VKM ST2845.</title>
        <authorList>
            <person name="Karlyshev A.V."/>
            <person name="Kudryashova E.B."/>
        </authorList>
    </citation>
    <scope>NUCLEOTIDE SEQUENCE [LARGE SCALE GENOMIC DNA]</scope>
    <source>
        <strain evidence="6 7">VKM ST2845</strain>
    </source>
</reference>
<dbReference type="PRINTS" id="PR00032">
    <property type="entry name" value="HTHARAC"/>
</dbReference>
<comment type="caution">
    <text evidence="6">The sequence shown here is derived from an EMBL/GenBank/DDBJ whole genome shotgun (WGS) entry which is preliminary data.</text>
</comment>
<accession>A0A0D0IWE2</accession>
<dbReference type="InterPro" id="IPR014710">
    <property type="entry name" value="RmlC-like_jellyroll"/>
</dbReference>
<dbReference type="InterPro" id="IPR037923">
    <property type="entry name" value="HTH-like"/>
</dbReference>
<dbReference type="AlphaFoldDB" id="A0A0D0IWE2"/>
<evidence type="ECO:0000313" key="6">
    <source>
        <dbReference type="EMBL" id="KIP53863.1"/>
    </source>
</evidence>
<dbReference type="Gene3D" id="2.60.120.10">
    <property type="entry name" value="Jelly Rolls"/>
    <property type="match status" value="1"/>
</dbReference>
<dbReference type="PROSITE" id="PS00041">
    <property type="entry name" value="HTH_ARAC_FAMILY_1"/>
    <property type="match status" value="1"/>
</dbReference>
<dbReference type="OrthoDB" id="2559672at2"/>
<evidence type="ECO:0000313" key="7">
    <source>
        <dbReference type="Proteomes" id="UP000032120"/>
    </source>
</evidence>
<dbReference type="SUPFAM" id="SSF46689">
    <property type="entry name" value="Homeodomain-like"/>
    <property type="match status" value="1"/>
</dbReference>
<evidence type="ECO:0000256" key="1">
    <source>
        <dbReference type="ARBA" id="ARBA00023015"/>
    </source>
</evidence>